<keyword evidence="3" id="KW-1185">Reference proteome</keyword>
<dbReference type="CDD" id="cd00093">
    <property type="entry name" value="HTH_XRE"/>
    <property type="match status" value="1"/>
</dbReference>
<dbReference type="InterPro" id="IPR001387">
    <property type="entry name" value="Cro/C1-type_HTH"/>
</dbReference>
<dbReference type="OrthoDB" id="516913at2"/>
<dbReference type="SUPFAM" id="SSF47413">
    <property type="entry name" value="lambda repressor-like DNA-binding domains"/>
    <property type="match status" value="1"/>
</dbReference>
<dbReference type="GO" id="GO:0003677">
    <property type="term" value="F:DNA binding"/>
    <property type="evidence" value="ECO:0007669"/>
    <property type="project" value="InterPro"/>
</dbReference>
<sequence>MQKEQINQPRRYSVFKELREEAGLTQEQLAYNLKKAVSTIRRWEAGGEEPKMTRAEWADYCKVVGKSFDELPQLLGILTESQG</sequence>
<accession>A0A2A2TLG1</accession>
<reference evidence="2 3" key="1">
    <citation type="submission" date="2017-08" db="EMBL/GenBank/DDBJ databases">
        <title>Draft genome sequence of filamentous cyanobacterium Calothrix elsteri CCALA 953.</title>
        <authorList>
            <person name="Gagunashvili A.N."/>
            <person name="Elster J."/>
            <person name="Andresson O.S."/>
        </authorList>
    </citation>
    <scope>NUCLEOTIDE SEQUENCE [LARGE SCALE GENOMIC DNA]</scope>
    <source>
        <strain evidence="2 3">CCALA 953</strain>
    </source>
</reference>
<dbReference type="SMART" id="SM00530">
    <property type="entry name" value="HTH_XRE"/>
    <property type="match status" value="1"/>
</dbReference>
<evidence type="ECO:0000313" key="3">
    <source>
        <dbReference type="Proteomes" id="UP000218238"/>
    </source>
</evidence>
<dbReference type="Pfam" id="PF01381">
    <property type="entry name" value="HTH_3"/>
    <property type="match status" value="1"/>
</dbReference>
<gene>
    <name evidence="2" type="ORF">CK510_07845</name>
</gene>
<feature type="domain" description="HTH cro/C1-type" evidence="1">
    <location>
        <begin position="15"/>
        <end position="71"/>
    </location>
</feature>
<comment type="caution">
    <text evidence="2">The sequence shown here is derived from an EMBL/GenBank/DDBJ whole genome shotgun (WGS) entry which is preliminary data.</text>
</comment>
<protein>
    <submittedName>
        <fullName evidence="2">Transcriptional regulator</fullName>
    </submittedName>
</protein>
<dbReference type="AlphaFoldDB" id="A0A2A2TLG1"/>
<dbReference type="Proteomes" id="UP000218238">
    <property type="component" value="Unassembled WGS sequence"/>
</dbReference>
<dbReference type="InterPro" id="IPR010982">
    <property type="entry name" value="Lambda_DNA-bd_dom_sf"/>
</dbReference>
<organism evidence="2 3">
    <name type="scientific">Brunnivagina elsteri CCALA 953</name>
    <dbReference type="NCBI Taxonomy" id="987040"/>
    <lineage>
        <taxon>Bacteria</taxon>
        <taxon>Bacillati</taxon>
        <taxon>Cyanobacteriota</taxon>
        <taxon>Cyanophyceae</taxon>
        <taxon>Nostocales</taxon>
        <taxon>Calotrichaceae</taxon>
        <taxon>Brunnivagina</taxon>
    </lineage>
</organism>
<dbReference type="EMBL" id="NTFS01000059">
    <property type="protein sequence ID" value="PAX58374.1"/>
    <property type="molecule type" value="Genomic_DNA"/>
</dbReference>
<dbReference type="Gene3D" id="1.10.260.40">
    <property type="entry name" value="lambda repressor-like DNA-binding domains"/>
    <property type="match status" value="1"/>
</dbReference>
<proteinExistence type="predicted"/>
<name>A0A2A2TLG1_9CYAN</name>
<dbReference type="PROSITE" id="PS50943">
    <property type="entry name" value="HTH_CROC1"/>
    <property type="match status" value="1"/>
</dbReference>
<evidence type="ECO:0000259" key="1">
    <source>
        <dbReference type="PROSITE" id="PS50943"/>
    </source>
</evidence>
<evidence type="ECO:0000313" key="2">
    <source>
        <dbReference type="EMBL" id="PAX58374.1"/>
    </source>
</evidence>